<evidence type="ECO:0000313" key="1">
    <source>
        <dbReference type="EMBL" id="KAI7994059.1"/>
    </source>
</evidence>
<protein>
    <submittedName>
        <fullName evidence="1">Uncharacterized protein</fullName>
    </submittedName>
</protein>
<dbReference type="Proteomes" id="UP001060215">
    <property type="component" value="Chromosome 12"/>
</dbReference>
<name>A0ACC0FZD7_9ERIC</name>
<comment type="caution">
    <text evidence="1">The sequence shown here is derived from an EMBL/GenBank/DDBJ whole genome shotgun (WGS) entry which is preliminary data.</text>
</comment>
<proteinExistence type="predicted"/>
<reference evidence="1 2" key="1">
    <citation type="journal article" date="2022" name="Plant J.">
        <title>Chromosome-level genome of Camellia lanceoleosa provides a valuable resource for understanding genome evolution and self-incompatibility.</title>
        <authorList>
            <person name="Gong W."/>
            <person name="Xiao S."/>
            <person name="Wang L."/>
            <person name="Liao Z."/>
            <person name="Chang Y."/>
            <person name="Mo W."/>
            <person name="Hu G."/>
            <person name="Li W."/>
            <person name="Zhao G."/>
            <person name="Zhu H."/>
            <person name="Hu X."/>
            <person name="Ji K."/>
            <person name="Xiang X."/>
            <person name="Song Q."/>
            <person name="Yuan D."/>
            <person name="Jin S."/>
            <person name="Zhang L."/>
        </authorList>
    </citation>
    <scope>NUCLEOTIDE SEQUENCE [LARGE SCALE GENOMIC DNA]</scope>
    <source>
        <strain evidence="1">SQ_2022a</strain>
    </source>
</reference>
<keyword evidence="2" id="KW-1185">Reference proteome</keyword>
<evidence type="ECO:0000313" key="2">
    <source>
        <dbReference type="Proteomes" id="UP001060215"/>
    </source>
</evidence>
<dbReference type="EMBL" id="CM045769">
    <property type="protein sequence ID" value="KAI7994059.1"/>
    <property type="molecule type" value="Genomic_DNA"/>
</dbReference>
<organism evidence="1 2">
    <name type="scientific">Camellia lanceoleosa</name>
    <dbReference type="NCBI Taxonomy" id="1840588"/>
    <lineage>
        <taxon>Eukaryota</taxon>
        <taxon>Viridiplantae</taxon>
        <taxon>Streptophyta</taxon>
        <taxon>Embryophyta</taxon>
        <taxon>Tracheophyta</taxon>
        <taxon>Spermatophyta</taxon>
        <taxon>Magnoliopsida</taxon>
        <taxon>eudicotyledons</taxon>
        <taxon>Gunneridae</taxon>
        <taxon>Pentapetalae</taxon>
        <taxon>asterids</taxon>
        <taxon>Ericales</taxon>
        <taxon>Theaceae</taxon>
        <taxon>Camellia</taxon>
    </lineage>
</organism>
<sequence length="123" mass="13712">MAKQSGHSHWTRVYILSTEQRHVGTGEMYHGLYTHHVLHSIGYLESEIYSGSTSSPSKRRWLPIHSLRRSPATATQGVPISKHLVLSLVASLRLPFGEKLGRIFGCPCISANSKQLLRTSCDD</sequence>
<accession>A0ACC0FZD7</accession>
<gene>
    <name evidence="1" type="ORF">LOK49_LG11G00123</name>
</gene>